<organism evidence="1 2">
    <name type="scientific">Acetomicrobium mobile (strain ATCC BAA-54 / DSM 13181 / JCM 12221 / NGA)</name>
    <name type="common">Anaerobaculum mobile</name>
    <dbReference type="NCBI Taxonomy" id="891968"/>
    <lineage>
        <taxon>Bacteria</taxon>
        <taxon>Thermotogati</taxon>
        <taxon>Synergistota</taxon>
        <taxon>Synergistia</taxon>
        <taxon>Synergistales</taxon>
        <taxon>Acetomicrobiaceae</taxon>
        <taxon>Acetomicrobium</taxon>
    </lineage>
</organism>
<evidence type="ECO:0000313" key="1">
    <source>
        <dbReference type="EMBL" id="AFM21387.1"/>
    </source>
</evidence>
<dbReference type="KEGG" id="amo:Anamo_0744"/>
<evidence type="ECO:0000313" key="2">
    <source>
        <dbReference type="Proteomes" id="UP000006061"/>
    </source>
</evidence>
<protein>
    <submittedName>
        <fullName evidence="1">Uncharacterized protein</fullName>
    </submittedName>
</protein>
<dbReference type="HOGENOM" id="CLU_2857856_0_0_0"/>
<accession>I4BVT0</accession>
<sequence length="64" mass="7356">MTAREFLEWAGYEGELEHGLFLLGQYVGRGNFYLHFPDADVLTQEGLPLEEMPDEPSKFQEHLG</sequence>
<gene>
    <name evidence="1" type="ordered locus">Anamo_0744</name>
</gene>
<dbReference type="EMBL" id="CP003198">
    <property type="protein sequence ID" value="AFM21387.1"/>
    <property type="molecule type" value="Genomic_DNA"/>
</dbReference>
<keyword evidence="2" id="KW-1185">Reference proteome</keyword>
<dbReference type="Proteomes" id="UP000006061">
    <property type="component" value="Chromosome"/>
</dbReference>
<reference evidence="2" key="1">
    <citation type="journal article" date="2013" name="Stand. Genomic Sci.">
        <title>Complete genome sequence of the moderate thermophile Anaerobaculum mobile type strain (NGA(T)).</title>
        <authorList>
            <person name="Mavromatis K."/>
            <person name="Stackebrandt E."/>
            <person name="Held B."/>
            <person name="Lapidus A."/>
            <person name="Nolan M."/>
            <person name="Lucas S."/>
            <person name="Hammon N."/>
            <person name="Deshpande S."/>
            <person name="Cheng J.F."/>
            <person name="Tapia R."/>
            <person name="Goodwin L.A."/>
            <person name="Pitluck S."/>
            <person name="Liolios K."/>
            <person name="Pagani I."/>
            <person name="Ivanova N."/>
            <person name="Mikhailova N."/>
            <person name="Huntemann M."/>
            <person name="Pati A."/>
            <person name="Chen A."/>
            <person name="Palaniappan K."/>
            <person name="Land M."/>
            <person name="Rohde M."/>
            <person name="Spring S."/>
            <person name="Goker M."/>
            <person name="Woyke T."/>
            <person name="Detter J.C."/>
            <person name="Bristow J."/>
            <person name="Eisen J.A."/>
            <person name="Markowitz V."/>
            <person name="Hugenholtz P."/>
            <person name="Klenk H.P."/>
            <person name="Kyrpides N.C."/>
        </authorList>
    </citation>
    <scope>NUCLEOTIDE SEQUENCE</scope>
    <source>
        <strain evidence="2">ATCC BAA-54 / DSM 13181 / NGA</strain>
    </source>
</reference>
<dbReference type="AlphaFoldDB" id="I4BVT0"/>
<name>I4BVT0_ACEMN</name>
<proteinExistence type="predicted"/>